<feature type="coiled-coil region" evidence="1">
    <location>
        <begin position="30"/>
        <end position="64"/>
    </location>
</feature>
<dbReference type="Proteomes" id="UP000315439">
    <property type="component" value="Unassembled WGS sequence"/>
</dbReference>
<feature type="compositionally biased region" description="Polar residues" evidence="2">
    <location>
        <begin position="106"/>
        <end position="120"/>
    </location>
</feature>
<dbReference type="AlphaFoldDB" id="A0A545UCA7"/>
<name>A0A545UCA7_9GAMM</name>
<keyword evidence="4" id="KW-1185">Reference proteome</keyword>
<accession>A0A545UCA7</accession>
<evidence type="ECO:0000313" key="4">
    <source>
        <dbReference type="Proteomes" id="UP000315439"/>
    </source>
</evidence>
<feature type="compositionally biased region" description="Polar residues" evidence="2">
    <location>
        <begin position="128"/>
        <end position="137"/>
    </location>
</feature>
<feature type="region of interest" description="Disordered" evidence="2">
    <location>
        <begin position="94"/>
        <end position="137"/>
    </location>
</feature>
<dbReference type="EMBL" id="VIKS01000009">
    <property type="protein sequence ID" value="TQV87096.1"/>
    <property type="molecule type" value="Genomic_DNA"/>
</dbReference>
<comment type="caution">
    <text evidence="3">The sequence shown here is derived from an EMBL/GenBank/DDBJ whole genome shotgun (WGS) entry which is preliminary data.</text>
</comment>
<organism evidence="3 4">
    <name type="scientific">Aliikangiella coralliicola</name>
    <dbReference type="NCBI Taxonomy" id="2592383"/>
    <lineage>
        <taxon>Bacteria</taxon>
        <taxon>Pseudomonadati</taxon>
        <taxon>Pseudomonadota</taxon>
        <taxon>Gammaproteobacteria</taxon>
        <taxon>Oceanospirillales</taxon>
        <taxon>Pleioneaceae</taxon>
        <taxon>Aliikangiella</taxon>
    </lineage>
</organism>
<proteinExistence type="predicted"/>
<gene>
    <name evidence="3" type="ORF">FLL46_14925</name>
</gene>
<evidence type="ECO:0000313" key="3">
    <source>
        <dbReference type="EMBL" id="TQV87096.1"/>
    </source>
</evidence>
<evidence type="ECO:0000256" key="1">
    <source>
        <dbReference type="SAM" id="Coils"/>
    </source>
</evidence>
<evidence type="ECO:0000256" key="2">
    <source>
        <dbReference type="SAM" id="MobiDB-lite"/>
    </source>
</evidence>
<keyword evidence="1" id="KW-0175">Coiled coil</keyword>
<protein>
    <submittedName>
        <fullName evidence="3">Uncharacterized protein</fullName>
    </submittedName>
</protein>
<sequence>MFKKTVSLITRNHWRSLAITLAILLAFSFNSNLSDLNRDLSNANTELEHQLAQLSGNYETEKKQLKKRIQFNIDKLVEKDNEIERLNSELESPVHKQRVSLKRATGGSSNSSRYKQQSENDSLDSSRENSSWDNQPQQARQFRMLMEMTENIPMNSELTDEFEVALNDAIPQTYEGSELDLVECIAAYCRLEVIHDNTELQKAFLENTNLLPDWNSESIVKEFNDPEEFRTVVFIPVRNKVFSE</sequence>
<reference evidence="3 4" key="1">
    <citation type="submission" date="2019-07" db="EMBL/GenBank/DDBJ databases">
        <title>Draft genome for Aliikangiella sp. M105.</title>
        <authorList>
            <person name="Wang G."/>
        </authorList>
    </citation>
    <scope>NUCLEOTIDE SEQUENCE [LARGE SCALE GENOMIC DNA]</scope>
    <source>
        <strain evidence="3 4">M105</strain>
    </source>
</reference>
<dbReference type="RefSeq" id="WP_142932091.1">
    <property type="nucleotide sequence ID" value="NZ_ML660165.1"/>
</dbReference>